<dbReference type="InterPro" id="IPR000653">
    <property type="entry name" value="DegT/StrS_aminotransferase"/>
</dbReference>
<evidence type="ECO:0000256" key="2">
    <source>
        <dbReference type="ARBA" id="ARBA00037999"/>
    </source>
</evidence>
<keyword evidence="7" id="KW-0808">Transferase</keyword>
<dbReference type="Gene3D" id="3.90.1150.10">
    <property type="entry name" value="Aspartate Aminotransferase, domain 1"/>
    <property type="match status" value="1"/>
</dbReference>
<proteinExistence type="inferred from homology"/>
<comment type="similarity">
    <text evidence="2 5">Belongs to the DegT/DnrJ/EryC1 family.</text>
</comment>
<reference evidence="7" key="1">
    <citation type="journal article" date="2014" name="DNA Res.">
        <title>A complete view of the genetic diversity of the Escherichia coli O-antigen biosynthesis gene cluster.</title>
        <authorList>
            <person name="Iguchi A."/>
            <person name="Iyoda S."/>
            <person name="Kikuchi T."/>
            <person name="Ogura Y."/>
            <person name="Katsura K."/>
            <person name="Ohnishi M."/>
            <person name="Hayashi T."/>
            <person name="Thomson N.R."/>
        </authorList>
    </citation>
    <scope>NUCLEOTIDE SEQUENCE</scope>
    <source>
        <strain evidence="7">99-1287</strain>
    </source>
</reference>
<organism evidence="7">
    <name type="scientific">Escherichia coli</name>
    <dbReference type="NCBI Taxonomy" id="562"/>
    <lineage>
        <taxon>Bacteria</taxon>
        <taxon>Pseudomonadati</taxon>
        <taxon>Pseudomonadota</taxon>
        <taxon>Gammaproteobacteria</taxon>
        <taxon>Enterobacterales</taxon>
        <taxon>Enterobacteriaceae</taxon>
        <taxon>Escherichia</taxon>
    </lineage>
</organism>
<feature type="active site" description="Proton acceptor" evidence="3">
    <location>
        <position position="185"/>
    </location>
</feature>
<accession>A0A0B1DE23</accession>
<dbReference type="EMBL" id="KJ778802">
    <property type="protein sequence ID" value="AIG62780.1"/>
    <property type="molecule type" value="Genomic_DNA"/>
</dbReference>
<protein>
    <submittedName>
        <fullName evidence="7">Putative aminotransferase</fullName>
    </submittedName>
    <submittedName>
        <fullName evidence="6">UDP-4-amino-4-deoxy-L-arabinose--oxoglutarate aminotransferase</fullName>
    </submittedName>
</protein>
<evidence type="ECO:0000313" key="7">
    <source>
        <dbReference type="EMBL" id="BAQ02010.1"/>
    </source>
</evidence>
<dbReference type="PIRSF" id="PIRSF000390">
    <property type="entry name" value="PLP_StrS"/>
    <property type="match status" value="1"/>
</dbReference>
<evidence type="ECO:0000256" key="1">
    <source>
        <dbReference type="ARBA" id="ARBA00022898"/>
    </source>
</evidence>
<dbReference type="PANTHER" id="PTHR30244:SF34">
    <property type="entry name" value="DTDP-4-AMINO-4,6-DIDEOXYGALACTOSE TRANSAMINASE"/>
    <property type="match status" value="1"/>
</dbReference>
<dbReference type="InterPro" id="IPR015424">
    <property type="entry name" value="PyrdxlP-dep_Trfase"/>
</dbReference>
<evidence type="ECO:0000256" key="4">
    <source>
        <dbReference type="PIRSR" id="PIRSR000390-2"/>
    </source>
</evidence>
<dbReference type="CDD" id="cd00616">
    <property type="entry name" value="AHBA_syn"/>
    <property type="match status" value="1"/>
</dbReference>
<dbReference type="SUPFAM" id="SSF53383">
    <property type="entry name" value="PLP-dependent transferases"/>
    <property type="match status" value="1"/>
</dbReference>
<keyword evidence="1 4" id="KW-0663">Pyridoxal phosphate</keyword>
<dbReference type="EMBL" id="AB812079">
    <property type="protein sequence ID" value="BAQ02010.1"/>
    <property type="molecule type" value="Genomic_DNA"/>
</dbReference>
<dbReference type="AlphaFoldDB" id="A0A0B1DE23"/>
<evidence type="ECO:0000256" key="3">
    <source>
        <dbReference type="PIRSR" id="PIRSR000390-1"/>
    </source>
</evidence>
<keyword evidence="7" id="KW-0032">Aminotransferase</keyword>
<gene>
    <name evidence="6" type="primary">arnB</name>
</gene>
<dbReference type="GO" id="GO:0000271">
    <property type="term" value="P:polysaccharide biosynthetic process"/>
    <property type="evidence" value="ECO:0007669"/>
    <property type="project" value="TreeGrafter"/>
</dbReference>
<dbReference type="GO" id="GO:0030170">
    <property type="term" value="F:pyridoxal phosphate binding"/>
    <property type="evidence" value="ECO:0007669"/>
    <property type="project" value="TreeGrafter"/>
</dbReference>
<evidence type="ECO:0000313" key="6">
    <source>
        <dbReference type="EMBL" id="AIG62780.1"/>
    </source>
</evidence>
<dbReference type="RefSeq" id="WP_032283339.1">
    <property type="nucleotide sequence ID" value="NZ_AP025180.1"/>
</dbReference>
<reference evidence="6" key="2">
    <citation type="journal article" date="2016" name="PLoS ONE">
        <title>Comparison of O-Antigen Gene Clusters of All O-Serogroups of Escherichia coli and Proposal for Adopting a New Nomenclature for O-Typing.</title>
        <authorList>
            <person name="DebRoy C."/>
            <person name="Fratamico P.M."/>
            <person name="Yan X."/>
            <person name="Baranzoni G."/>
            <person name="Liu Y."/>
            <person name="Needleman D.S."/>
            <person name="Tebbs R."/>
            <person name="O'Connell C.D."/>
            <person name="Allred A."/>
            <person name="Swimley M."/>
            <person name="Mwangi M."/>
            <person name="Kapur V."/>
            <person name="Raygoza Garay J.A."/>
            <person name="Roberts E.L."/>
            <person name="Katani R."/>
        </authorList>
    </citation>
    <scope>NUCLEOTIDE SEQUENCE</scope>
    <source>
        <strain evidence="6">SSI 81930</strain>
    </source>
</reference>
<evidence type="ECO:0000256" key="5">
    <source>
        <dbReference type="RuleBase" id="RU004508"/>
    </source>
</evidence>
<sequence>MIPIVKVFMPPKDVLMPALEQVLYSGMVGEGKHVYTFEDKFKKLFGINNAIAVSSGTAALHMALILAGIKKGDEVITTSMTAEPTNTSILQAGGVPVFADVDKNTGCLDPDSIIEMISDKTKAILLVHYAGYLVDVPELKEKLRRKINRKIKIIEDCAHALGATIDGRMVGTFGDYGIFSFQAIKHMTTIDGGFLVIKDTSQTKLAKKMRWFGMEKGVERTSLDLDVLGFKYNMNNVTGVIGEIQLDYVKDNISRHQKNAQFYNMMLNDITGIEVVESRQSHSPSYWLYTLLCDDSDDIINKLNEINVAASKLHRPNHYHSLLSQCRRASMENLDSFYKRLVHLPCGWWIDEITRSKIIEALRRG</sequence>
<feature type="modified residue" description="N6-(pyridoxal phosphate)lysine" evidence="4">
    <location>
        <position position="185"/>
    </location>
</feature>
<dbReference type="GO" id="GO:0008483">
    <property type="term" value="F:transaminase activity"/>
    <property type="evidence" value="ECO:0007669"/>
    <property type="project" value="UniProtKB-KW"/>
</dbReference>
<name>A0A0B1DE23_ECOLX</name>
<dbReference type="Gene3D" id="3.40.640.10">
    <property type="entry name" value="Type I PLP-dependent aspartate aminotransferase-like (Major domain)"/>
    <property type="match status" value="1"/>
</dbReference>
<dbReference type="InterPro" id="IPR015422">
    <property type="entry name" value="PyrdxlP-dep_Trfase_small"/>
</dbReference>
<dbReference type="Pfam" id="PF01041">
    <property type="entry name" value="DegT_DnrJ_EryC1"/>
    <property type="match status" value="1"/>
</dbReference>
<dbReference type="PANTHER" id="PTHR30244">
    <property type="entry name" value="TRANSAMINASE"/>
    <property type="match status" value="1"/>
</dbReference>
<dbReference type="InterPro" id="IPR015421">
    <property type="entry name" value="PyrdxlP-dep_Trfase_major"/>
</dbReference>